<evidence type="ECO:0000313" key="3">
    <source>
        <dbReference type="EMBL" id="ELZ31398.1"/>
    </source>
</evidence>
<dbReference type="EMBL" id="AOIV01000021">
    <property type="protein sequence ID" value="ELZ31398.1"/>
    <property type="molecule type" value="Genomic_DNA"/>
</dbReference>
<sequence>MISRILVPMDDSEMARRALEYALENHPEAAITVLHVVGEPSLMGGAATALALEEDIEEAAEEHSKAVFEGARELAAEYDAQITTEVQMGHPARAILNRADDFDAIVLGSHSGSLVDRLVVGNVAQKVVRQSPIPVIVAR</sequence>
<dbReference type="InParanoid" id="M0D991"/>
<comment type="similarity">
    <text evidence="1">Belongs to the universal stress protein A family.</text>
</comment>
<name>M0D991_HALPD</name>
<dbReference type="AlphaFoldDB" id="M0D991"/>
<dbReference type="SUPFAM" id="SSF52402">
    <property type="entry name" value="Adenine nucleotide alpha hydrolases-like"/>
    <property type="match status" value="1"/>
</dbReference>
<accession>M0D991</accession>
<gene>
    <name evidence="3" type="ORF">C474_08852</name>
</gene>
<proteinExistence type="inferred from homology"/>
<evidence type="ECO:0000259" key="2">
    <source>
        <dbReference type="Pfam" id="PF00582"/>
    </source>
</evidence>
<dbReference type="PATRIC" id="fig|1227487.5.peg.1777"/>
<evidence type="ECO:0000313" key="4">
    <source>
        <dbReference type="Proteomes" id="UP000011513"/>
    </source>
</evidence>
<dbReference type="PRINTS" id="PR01438">
    <property type="entry name" value="UNVRSLSTRESS"/>
</dbReference>
<organism evidence="3 4">
    <name type="scientific">Halogeometricum pallidum JCM 14848</name>
    <dbReference type="NCBI Taxonomy" id="1227487"/>
    <lineage>
        <taxon>Archaea</taxon>
        <taxon>Methanobacteriati</taxon>
        <taxon>Methanobacteriota</taxon>
        <taxon>Stenosarchaea group</taxon>
        <taxon>Halobacteria</taxon>
        <taxon>Halobacteriales</taxon>
        <taxon>Haloferacaceae</taxon>
        <taxon>Halogeometricum</taxon>
    </lineage>
</organism>
<protein>
    <submittedName>
        <fullName evidence="3">UspA domain-containing protein</fullName>
    </submittedName>
</protein>
<reference evidence="3 4" key="1">
    <citation type="journal article" date="2014" name="PLoS Genet.">
        <title>Phylogenetically driven sequencing of extremely halophilic archaea reveals strategies for static and dynamic osmo-response.</title>
        <authorList>
            <person name="Becker E.A."/>
            <person name="Seitzer P.M."/>
            <person name="Tritt A."/>
            <person name="Larsen D."/>
            <person name="Krusor M."/>
            <person name="Yao A.I."/>
            <person name="Wu D."/>
            <person name="Madern D."/>
            <person name="Eisen J.A."/>
            <person name="Darling A.E."/>
            <person name="Facciotti M.T."/>
        </authorList>
    </citation>
    <scope>NUCLEOTIDE SEQUENCE [LARGE SCALE GENOMIC DNA]</scope>
    <source>
        <strain evidence="3 4">JCM 14848</strain>
    </source>
</reference>
<dbReference type="InterPro" id="IPR006015">
    <property type="entry name" value="Universal_stress_UspA"/>
</dbReference>
<dbReference type="PANTHER" id="PTHR46268">
    <property type="entry name" value="STRESS RESPONSE PROTEIN NHAX"/>
    <property type="match status" value="1"/>
</dbReference>
<dbReference type="Gene3D" id="3.40.50.620">
    <property type="entry name" value="HUPs"/>
    <property type="match status" value="1"/>
</dbReference>
<feature type="domain" description="UspA" evidence="2">
    <location>
        <begin position="1"/>
        <end position="139"/>
    </location>
</feature>
<dbReference type="Pfam" id="PF00582">
    <property type="entry name" value="Usp"/>
    <property type="match status" value="1"/>
</dbReference>
<dbReference type="RefSeq" id="WP_008385926.1">
    <property type="nucleotide sequence ID" value="NZ_AOIV01000021.1"/>
</dbReference>
<dbReference type="OrthoDB" id="105697at2157"/>
<dbReference type="CDD" id="cd00293">
    <property type="entry name" value="USP-like"/>
    <property type="match status" value="1"/>
</dbReference>
<keyword evidence="4" id="KW-1185">Reference proteome</keyword>
<dbReference type="InterPro" id="IPR014729">
    <property type="entry name" value="Rossmann-like_a/b/a_fold"/>
</dbReference>
<dbReference type="Proteomes" id="UP000011513">
    <property type="component" value="Unassembled WGS sequence"/>
</dbReference>
<dbReference type="InterPro" id="IPR006016">
    <property type="entry name" value="UspA"/>
</dbReference>
<comment type="caution">
    <text evidence="3">The sequence shown here is derived from an EMBL/GenBank/DDBJ whole genome shotgun (WGS) entry which is preliminary data.</text>
</comment>
<dbReference type="PANTHER" id="PTHR46268:SF24">
    <property type="entry name" value="UNIVERSAL STRESS PROTEIN"/>
    <property type="match status" value="1"/>
</dbReference>
<dbReference type="eggNOG" id="arCOG02053">
    <property type="taxonomic scope" value="Archaea"/>
</dbReference>
<evidence type="ECO:0000256" key="1">
    <source>
        <dbReference type="ARBA" id="ARBA00008791"/>
    </source>
</evidence>